<feature type="coiled-coil region" evidence="1">
    <location>
        <begin position="61"/>
        <end position="91"/>
    </location>
</feature>
<evidence type="ECO:0000313" key="3">
    <source>
        <dbReference type="Proteomes" id="UP000526501"/>
    </source>
</evidence>
<comment type="caution">
    <text evidence="2">The sequence shown here is derived from an EMBL/GenBank/DDBJ whole genome shotgun (WGS) entry which is preliminary data.</text>
</comment>
<protein>
    <submittedName>
        <fullName evidence="2">Uncharacterized protein</fullName>
    </submittedName>
</protein>
<name>A0A7X1B5X0_9BACT</name>
<gene>
    <name evidence="2" type="ORF">H5P27_07900</name>
</gene>
<dbReference type="Proteomes" id="UP000526501">
    <property type="component" value="Unassembled WGS sequence"/>
</dbReference>
<sequence>MKSAYELAMERLAASEGEREPITEETKAKLAEIDEKYRAKIAEREVFLTPKLVAARSQGNFSEAEAIQKQLVNEKARLEEEREEQKEKVRNA</sequence>
<dbReference type="RefSeq" id="WP_185659851.1">
    <property type="nucleotide sequence ID" value="NZ_CAWPOO010000007.1"/>
</dbReference>
<accession>A0A7X1B5X0</accession>
<dbReference type="EMBL" id="JACHVC010000007">
    <property type="protein sequence ID" value="MBC2605964.1"/>
    <property type="molecule type" value="Genomic_DNA"/>
</dbReference>
<dbReference type="AlphaFoldDB" id="A0A7X1B5X0"/>
<keyword evidence="1" id="KW-0175">Coiled coil</keyword>
<evidence type="ECO:0000256" key="1">
    <source>
        <dbReference type="SAM" id="Coils"/>
    </source>
</evidence>
<keyword evidence="3" id="KW-1185">Reference proteome</keyword>
<evidence type="ECO:0000313" key="2">
    <source>
        <dbReference type="EMBL" id="MBC2605964.1"/>
    </source>
</evidence>
<reference evidence="2 3" key="1">
    <citation type="submission" date="2020-07" db="EMBL/GenBank/DDBJ databases">
        <authorList>
            <person name="Feng X."/>
        </authorList>
    </citation>
    <scope>NUCLEOTIDE SEQUENCE [LARGE SCALE GENOMIC DNA]</scope>
    <source>
        <strain evidence="2 3">JCM23202</strain>
    </source>
</reference>
<proteinExistence type="predicted"/>
<organism evidence="2 3">
    <name type="scientific">Pelagicoccus albus</name>
    <dbReference type="NCBI Taxonomy" id="415222"/>
    <lineage>
        <taxon>Bacteria</taxon>
        <taxon>Pseudomonadati</taxon>
        <taxon>Verrucomicrobiota</taxon>
        <taxon>Opitutia</taxon>
        <taxon>Puniceicoccales</taxon>
        <taxon>Pelagicoccaceae</taxon>
        <taxon>Pelagicoccus</taxon>
    </lineage>
</organism>